<protein>
    <submittedName>
        <fullName evidence="1">Uncharacterized protein</fullName>
    </submittedName>
</protein>
<organism evidence="1 2">
    <name type="scientific">Halalkalibacter suaedae</name>
    <dbReference type="NCBI Taxonomy" id="2822140"/>
    <lineage>
        <taxon>Bacteria</taxon>
        <taxon>Bacillati</taxon>
        <taxon>Bacillota</taxon>
        <taxon>Bacilli</taxon>
        <taxon>Bacillales</taxon>
        <taxon>Bacillaceae</taxon>
        <taxon>Halalkalibacter</taxon>
    </lineage>
</organism>
<accession>A0A940WYL8</accession>
<dbReference type="EMBL" id="JAGKSQ010000002">
    <property type="protein sequence ID" value="MBP3950454.1"/>
    <property type="molecule type" value="Genomic_DNA"/>
</dbReference>
<dbReference type="AlphaFoldDB" id="A0A940WYL8"/>
<name>A0A940WYL8_9BACI</name>
<dbReference type="RefSeq" id="WP_210596097.1">
    <property type="nucleotide sequence ID" value="NZ_JAGKSQ010000002.1"/>
</dbReference>
<comment type="caution">
    <text evidence="1">The sequence shown here is derived from an EMBL/GenBank/DDBJ whole genome shotgun (WGS) entry which is preliminary data.</text>
</comment>
<evidence type="ECO:0000313" key="2">
    <source>
        <dbReference type="Proteomes" id="UP000678228"/>
    </source>
</evidence>
<dbReference type="Proteomes" id="UP000678228">
    <property type="component" value="Unassembled WGS sequence"/>
</dbReference>
<proteinExistence type="predicted"/>
<evidence type="ECO:0000313" key="1">
    <source>
        <dbReference type="EMBL" id="MBP3950454.1"/>
    </source>
</evidence>
<sequence>MKELEPLDNDRFTTAQLSSELVERVKGLEAEIKNETEKDVILIAYEESQHNPS</sequence>
<gene>
    <name evidence="1" type="ORF">J7W16_04860</name>
</gene>
<reference evidence="1" key="1">
    <citation type="submission" date="2021-03" db="EMBL/GenBank/DDBJ databases">
        <title>Bacillus suaedae sp. nov., isolated from Suaeda aralocaspica.</title>
        <authorList>
            <person name="Lei R.F.R."/>
        </authorList>
    </citation>
    <scope>NUCLEOTIDE SEQUENCE</scope>
    <source>
        <strain evidence="1">YZJH907-2</strain>
    </source>
</reference>
<keyword evidence="2" id="KW-1185">Reference proteome</keyword>